<comment type="caution">
    <text evidence="1">The sequence shown here is derived from an EMBL/GenBank/DDBJ whole genome shotgun (WGS) entry which is preliminary data.</text>
</comment>
<reference evidence="1" key="1">
    <citation type="journal article" date="2020" name="J Insects Food Feed">
        <title>The yellow mealworm (Tenebrio molitor) genome: a resource for the emerging insects as food and feed industry.</title>
        <authorList>
            <person name="Eriksson T."/>
            <person name="Andere A."/>
            <person name="Kelstrup H."/>
            <person name="Emery V."/>
            <person name="Picard C."/>
        </authorList>
    </citation>
    <scope>NUCLEOTIDE SEQUENCE</scope>
    <source>
        <strain evidence="1">Stoneville</strain>
        <tissue evidence="1">Whole head</tissue>
    </source>
</reference>
<name>A0A8J6LFC5_TENMO</name>
<reference evidence="1" key="2">
    <citation type="submission" date="2021-08" db="EMBL/GenBank/DDBJ databases">
        <authorList>
            <person name="Eriksson T."/>
        </authorList>
    </citation>
    <scope>NUCLEOTIDE SEQUENCE</scope>
    <source>
        <strain evidence="1">Stoneville</strain>
        <tissue evidence="1">Whole head</tissue>
    </source>
</reference>
<sequence length="82" mass="9256">MPKPIEMQNSDNHLIIKYNDSICHSDGTRFDQRSSPSLTYKIQASGTAEEAPKGPTTNKRLCSAFIADAQDRTTIYDEIFFK</sequence>
<organism evidence="1 2">
    <name type="scientific">Tenebrio molitor</name>
    <name type="common">Yellow mealworm beetle</name>
    <dbReference type="NCBI Taxonomy" id="7067"/>
    <lineage>
        <taxon>Eukaryota</taxon>
        <taxon>Metazoa</taxon>
        <taxon>Ecdysozoa</taxon>
        <taxon>Arthropoda</taxon>
        <taxon>Hexapoda</taxon>
        <taxon>Insecta</taxon>
        <taxon>Pterygota</taxon>
        <taxon>Neoptera</taxon>
        <taxon>Endopterygota</taxon>
        <taxon>Coleoptera</taxon>
        <taxon>Polyphaga</taxon>
        <taxon>Cucujiformia</taxon>
        <taxon>Tenebrionidae</taxon>
        <taxon>Tenebrio</taxon>
    </lineage>
</organism>
<gene>
    <name evidence="1" type="ORF">GEV33_003411</name>
</gene>
<dbReference type="AlphaFoldDB" id="A0A8J6LFC5"/>
<keyword evidence="2" id="KW-1185">Reference proteome</keyword>
<evidence type="ECO:0000313" key="1">
    <source>
        <dbReference type="EMBL" id="KAH0819380.1"/>
    </source>
</evidence>
<dbReference type="Proteomes" id="UP000719412">
    <property type="component" value="Unassembled WGS sequence"/>
</dbReference>
<protein>
    <submittedName>
        <fullName evidence="1">Uncharacterized protein</fullName>
    </submittedName>
</protein>
<dbReference type="EMBL" id="JABDTM020014698">
    <property type="protein sequence ID" value="KAH0819380.1"/>
    <property type="molecule type" value="Genomic_DNA"/>
</dbReference>
<proteinExistence type="predicted"/>
<accession>A0A8J6LFC5</accession>
<evidence type="ECO:0000313" key="2">
    <source>
        <dbReference type="Proteomes" id="UP000719412"/>
    </source>
</evidence>